<organism evidence="1 2">
    <name type="scientific">Oceanobacillus bengalensis</name>
    <dbReference type="NCBI Taxonomy" id="1435466"/>
    <lineage>
        <taxon>Bacteria</taxon>
        <taxon>Bacillati</taxon>
        <taxon>Bacillota</taxon>
        <taxon>Bacilli</taxon>
        <taxon>Bacillales</taxon>
        <taxon>Bacillaceae</taxon>
        <taxon>Oceanobacillus</taxon>
    </lineage>
</organism>
<dbReference type="AlphaFoldDB" id="A0A494YXG4"/>
<dbReference type="OrthoDB" id="2721802at2"/>
<dbReference type="Proteomes" id="UP000281813">
    <property type="component" value="Unassembled WGS sequence"/>
</dbReference>
<evidence type="ECO:0000313" key="2">
    <source>
        <dbReference type="Proteomes" id="UP000281813"/>
    </source>
</evidence>
<comment type="caution">
    <text evidence="1">The sequence shown here is derived from an EMBL/GenBank/DDBJ whole genome shotgun (WGS) entry which is preliminary data.</text>
</comment>
<keyword evidence="2" id="KW-1185">Reference proteome</keyword>
<accession>A0A494YXG4</accession>
<gene>
    <name evidence="1" type="ORF">D8M05_11700</name>
</gene>
<dbReference type="NCBIfam" id="NF033491">
    <property type="entry name" value="BA3454_fam"/>
    <property type="match status" value="1"/>
</dbReference>
<protein>
    <submittedName>
        <fullName evidence="1">BA3454 family stress response protein</fullName>
    </submittedName>
</protein>
<evidence type="ECO:0000313" key="1">
    <source>
        <dbReference type="EMBL" id="RKQ14921.1"/>
    </source>
</evidence>
<dbReference type="RefSeq" id="WP_121131982.1">
    <property type="nucleotide sequence ID" value="NZ_JBHUFK010000037.1"/>
</dbReference>
<reference evidence="1 2" key="1">
    <citation type="journal article" date="2015" name="Antonie Van Leeuwenhoek">
        <title>Oceanobacillus bengalensis sp. nov., a bacterium isolated from seawater of the Bay of Bengal.</title>
        <authorList>
            <person name="Yongchang O."/>
            <person name="Xiang W."/>
            <person name="Wang G."/>
        </authorList>
    </citation>
    <scope>NUCLEOTIDE SEQUENCE [LARGE SCALE GENOMIC DNA]</scope>
    <source>
        <strain evidence="1 2">MCCC 1K00260</strain>
    </source>
</reference>
<name>A0A494YXG4_9BACI</name>
<sequence length="47" mass="5574">MIQVNVTVDYEGQFYQTNVLTSRDTEPDEILQLAFSQIKRQWEVPEN</sequence>
<dbReference type="EMBL" id="RBZO01000017">
    <property type="protein sequence ID" value="RKQ14921.1"/>
    <property type="molecule type" value="Genomic_DNA"/>
</dbReference>
<proteinExistence type="predicted"/>
<dbReference type="InterPro" id="IPR049728">
    <property type="entry name" value="BA3454-like"/>
</dbReference>